<protein>
    <submittedName>
        <fullName evidence="1">Uncharacterized protein</fullName>
    </submittedName>
</protein>
<organism evidence="1 2">
    <name type="scientific">Segatella hominis</name>
    <dbReference type="NCBI Taxonomy" id="2518605"/>
    <lineage>
        <taxon>Bacteria</taxon>
        <taxon>Pseudomonadati</taxon>
        <taxon>Bacteroidota</taxon>
        <taxon>Bacteroidia</taxon>
        <taxon>Bacteroidales</taxon>
        <taxon>Prevotellaceae</taxon>
        <taxon>Segatella</taxon>
    </lineage>
</organism>
<reference evidence="1 2" key="1">
    <citation type="submission" date="2019-02" db="EMBL/GenBank/DDBJ databases">
        <title>Draft Genome Sequence of the Prevotella sp. BCRC 81118, Isolated from Human Feces.</title>
        <authorList>
            <person name="Huang C.-H."/>
        </authorList>
    </citation>
    <scope>NUCLEOTIDE SEQUENCE [LARGE SCALE GENOMIC DNA]</scope>
    <source>
        <strain evidence="1 2">BCRC 81118</strain>
    </source>
</reference>
<dbReference type="AlphaFoldDB" id="A0A4Y8VPG4"/>
<dbReference type="EMBL" id="SGVY01000013">
    <property type="protein sequence ID" value="TFH82444.1"/>
    <property type="molecule type" value="Genomic_DNA"/>
</dbReference>
<evidence type="ECO:0000313" key="1">
    <source>
        <dbReference type="EMBL" id="TFH82444.1"/>
    </source>
</evidence>
<dbReference type="OrthoDB" id="612554at2"/>
<evidence type="ECO:0000313" key="2">
    <source>
        <dbReference type="Proteomes" id="UP000297872"/>
    </source>
</evidence>
<comment type="caution">
    <text evidence="1">The sequence shown here is derived from an EMBL/GenBank/DDBJ whole genome shotgun (WGS) entry which is preliminary data.</text>
</comment>
<sequence length="668" mass="75878">MEYYGNTLCISHTELTAGIMTNDSLLKLAQRGKVERVRRGCNGTPALFAVESLPLKYRTEVYRRYPDAQEKADSKPFVEAIEPDGEAMQYYADYVLADGRHLSNEKQTEYANNCAIMNAFRLCIDRANSHRIRQSKAKIKLGEFWTKAAAALPRISDAWPNSLPQNARRLHMKFNEYQKAGAVVFISKKFQNSNAAKVDDGQKEAVLTQMIAHHNNLDNTMVAEYYNKVADMQGWERITASTVGVWKEKLDLVTAAGRRGATNFRNERSMQVKRRRPSAAFLMWTLDGWDCELLYQTVREDAQGHHVTTYSNRLCLEVVLDPCCDYPIGYAIGTHETPALITEALRNAAQHSAELAGQMLRANQLQCDHYGIKAMTPLYLAMSDKLTPARVKNAKAKPVEAYFGYLNKNYCQRCNNWSGFGITTDPKKQPNSEALNMLRHQFPDEEGVRQQIHAIMAAERQKKHAQMMQMLANLPAERRLPLTKENYLLYFGDTTGQTNAICGGGLKPTLLGVKREYDSFDLTFRQHAGEKWRVLYDPNDLNQVLAVNEDGTLRYMLTEKYVQPMALADRTEGDARELQKVFDYNDRLEAHVTDQLAEAYHKTEELIADNPRLGNVLNRFCLCDSRGQHKLPREEKRLGIESTKVVAAEAREIPTTPKGSDADDYSIF</sequence>
<proteinExistence type="predicted"/>
<accession>A0A4Y8VPG4</accession>
<name>A0A4Y8VPG4_9BACT</name>
<gene>
    <name evidence="1" type="ORF">EXN75_06535</name>
</gene>
<dbReference type="Proteomes" id="UP000297872">
    <property type="component" value="Unassembled WGS sequence"/>
</dbReference>
<keyword evidence="2" id="KW-1185">Reference proteome</keyword>